<organism evidence="6 7">
    <name type="scientific">Ricinus communis</name>
    <name type="common">Castor bean</name>
    <dbReference type="NCBI Taxonomy" id="3988"/>
    <lineage>
        <taxon>Eukaryota</taxon>
        <taxon>Viridiplantae</taxon>
        <taxon>Streptophyta</taxon>
        <taxon>Embryophyta</taxon>
        <taxon>Tracheophyta</taxon>
        <taxon>Spermatophyta</taxon>
        <taxon>Magnoliopsida</taxon>
        <taxon>eudicotyledons</taxon>
        <taxon>Gunneridae</taxon>
        <taxon>Pentapetalae</taxon>
        <taxon>rosids</taxon>
        <taxon>fabids</taxon>
        <taxon>Malpighiales</taxon>
        <taxon>Euphorbiaceae</taxon>
        <taxon>Acalyphoideae</taxon>
        <taxon>Acalypheae</taxon>
        <taxon>Ricinus</taxon>
    </lineage>
</organism>
<dbReference type="Pfam" id="PF14215">
    <property type="entry name" value="bHLH-MYC_N"/>
    <property type="match status" value="1"/>
</dbReference>
<dbReference type="STRING" id="3988.B9T3T8"/>
<evidence type="ECO:0000256" key="2">
    <source>
        <dbReference type="ARBA" id="ARBA00023163"/>
    </source>
</evidence>
<dbReference type="Proteomes" id="UP000008311">
    <property type="component" value="Unassembled WGS sequence"/>
</dbReference>
<keyword evidence="3 4" id="KW-0539">Nucleus</keyword>
<comment type="subcellular location">
    <subcellularLocation>
        <location evidence="4">Nucleus</location>
    </subcellularLocation>
</comment>
<dbReference type="PANTHER" id="PTHR11514">
    <property type="entry name" value="MYC"/>
    <property type="match status" value="1"/>
</dbReference>
<feature type="domain" description="Transcription factor MYC/MYB N-terminal" evidence="5">
    <location>
        <begin position="18"/>
        <end position="94"/>
    </location>
</feature>
<dbReference type="InParanoid" id="B9T3T8"/>
<sequence length="95" mass="10398">MDITKVKKIKGKANLRVPALQLLNRSTVKRCPTAIIDDVVDEEVTDTKWSFLVSMTQSFINGGGLPGQAFFNGSSVWVTGLERLASLSCERARQG</sequence>
<name>B9T3T8_RICCO</name>
<evidence type="ECO:0000259" key="5">
    <source>
        <dbReference type="Pfam" id="PF14215"/>
    </source>
</evidence>
<evidence type="ECO:0000313" key="6">
    <source>
        <dbReference type="EMBL" id="EEF29487.1"/>
    </source>
</evidence>
<proteinExistence type="predicted"/>
<dbReference type="GO" id="GO:0003700">
    <property type="term" value="F:DNA-binding transcription factor activity"/>
    <property type="evidence" value="ECO:0007669"/>
    <property type="project" value="InterPro"/>
</dbReference>
<evidence type="ECO:0000256" key="1">
    <source>
        <dbReference type="ARBA" id="ARBA00023015"/>
    </source>
</evidence>
<evidence type="ECO:0000313" key="7">
    <source>
        <dbReference type="Proteomes" id="UP000008311"/>
    </source>
</evidence>
<dbReference type="EMBL" id="EQ974432">
    <property type="protein sequence ID" value="EEF29487.1"/>
    <property type="molecule type" value="Genomic_DNA"/>
</dbReference>
<evidence type="ECO:0000256" key="3">
    <source>
        <dbReference type="ARBA" id="ARBA00023242"/>
    </source>
</evidence>
<keyword evidence="1 4" id="KW-0805">Transcription regulation</keyword>
<dbReference type="AlphaFoldDB" id="B9T3T8"/>
<accession>B9T3T8</accession>
<keyword evidence="2 4" id="KW-0804">Transcription</keyword>
<dbReference type="InterPro" id="IPR045084">
    <property type="entry name" value="AIB/MYC-like"/>
</dbReference>
<dbReference type="PANTHER" id="PTHR11514:SF43">
    <property type="entry name" value="TRANSCRIPTION FACTOR MYC2"/>
    <property type="match status" value="1"/>
</dbReference>
<keyword evidence="7" id="KW-1185">Reference proteome</keyword>
<dbReference type="GO" id="GO:0005634">
    <property type="term" value="C:nucleus"/>
    <property type="evidence" value="ECO:0007669"/>
    <property type="project" value="UniProtKB-SubCell"/>
</dbReference>
<evidence type="ECO:0000256" key="4">
    <source>
        <dbReference type="RuleBase" id="RU369104"/>
    </source>
</evidence>
<reference evidence="7" key="1">
    <citation type="journal article" date="2010" name="Nat. Biotechnol.">
        <title>Draft genome sequence of the oilseed species Ricinus communis.</title>
        <authorList>
            <person name="Chan A.P."/>
            <person name="Crabtree J."/>
            <person name="Zhao Q."/>
            <person name="Lorenzi H."/>
            <person name="Orvis J."/>
            <person name="Puiu D."/>
            <person name="Melake-Berhan A."/>
            <person name="Jones K.M."/>
            <person name="Redman J."/>
            <person name="Chen G."/>
            <person name="Cahoon E.B."/>
            <person name="Gedil M."/>
            <person name="Stanke M."/>
            <person name="Haas B.J."/>
            <person name="Wortman J.R."/>
            <person name="Fraser-Liggett C.M."/>
            <person name="Ravel J."/>
            <person name="Rabinowicz P.D."/>
        </authorList>
    </citation>
    <scope>NUCLEOTIDE SEQUENCE [LARGE SCALE GENOMIC DNA]</scope>
    <source>
        <strain evidence="7">cv. Hale</strain>
    </source>
</reference>
<dbReference type="InterPro" id="IPR025610">
    <property type="entry name" value="MYC/MYB_N"/>
</dbReference>
<gene>
    <name evidence="6" type="ORF">RCOM_0169210</name>
</gene>
<protein>
    <recommendedName>
        <fullName evidence="4">Transcription factor</fullName>
        <shortName evidence="4">bHLH transcription factor</shortName>
    </recommendedName>
    <alternativeName>
        <fullName evidence="4">Basic helix-loop-helix protein</fullName>
    </alternativeName>
</protein>